<evidence type="ECO:0000313" key="1">
    <source>
        <dbReference type="EMBL" id="TEB19052.1"/>
    </source>
</evidence>
<name>A0A4Y7SBU0_COPMI</name>
<keyword evidence="2" id="KW-1185">Reference proteome</keyword>
<sequence length="249" mass="27883">MALTTDRAHITPTDILSNPKKVVRLKTALSDGLFSSDPTDEASATQVIDECVKICGGLSETLSEILQTPFLASHTPFYWAIVNHDHNISESRVTLPPLLSKLLDLCVPQIQVEGGQRHLNRERSLNLATQADIVRAFFVEYNSDLYRAVQPYISRSSVGGCKAGSEVLSIKPREDEGDDGPRVVVSSYVAENVEKATIEFRIPKFFNRLLVDEKISFQFLVCGEPEPYHDIFSIRAWLGILTRYLWTLS</sequence>
<organism evidence="1 2">
    <name type="scientific">Coprinellus micaceus</name>
    <name type="common">Glistening ink-cap mushroom</name>
    <name type="synonym">Coprinus micaceus</name>
    <dbReference type="NCBI Taxonomy" id="71717"/>
    <lineage>
        <taxon>Eukaryota</taxon>
        <taxon>Fungi</taxon>
        <taxon>Dikarya</taxon>
        <taxon>Basidiomycota</taxon>
        <taxon>Agaricomycotina</taxon>
        <taxon>Agaricomycetes</taxon>
        <taxon>Agaricomycetidae</taxon>
        <taxon>Agaricales</taxon>
        <taxon>Agaricineae</taxon>
        <taxon>Psathyrellaceae</taxon>
        <taxon>Coprinellus</taxon>
    </lineage>
</organism>
<comment type="caution">
    <text evidence="1">The sequence shown here is derived from an EMBL/GenBank/DDBJ whole genome shotgun (WGS) entry which is preliminary data.</text>
</comment>
<dbReference type="Proteomes" id="UP000298030">
    <property type="component" value="Unassembled WGS sequence"/>
</dbReference>
<protein>
    <submittedName>
        <fullName evidence="1">Uncharacterized protein</fullName>
    </submittedName>
</protein>
<accession>A0A4Y7SBU0</accession>
<evidence type="ECO:0000313" key="2">
    <source>
        <dbReference type="Proteomes" id="UP000298030"/>
    </source>
</evidence>
<reference evidence="1 2" key="1">
    <citation type="journal article" date="2019" name="Nat. Ecol. Evol.">
        <title>Megaphylogeny resolves global patterns of mushroom evolution.</title>
        <authorList>
            <person name="Varga T."/>
            <person name="Krizsan K."/>
            <person name="Foldi C."/>
            <person name="Dima B."/>
            <person name="Sanchez-Garcia M."/>
            <person name="Sanchez-Ramirez S."/>
            <person name="Szollosi G.J."/>
            <person name="Szarkandi J.G."/>
            <person name="Papp V."/>
            <person name="Albert L."/>
            <person name="Andreopoulos W."/>
            <person name="Angelini C."/>
            <person name="Antonin V."/>
            <person name="Barry K.W."/>
            <person name="Bougher N.L."/>
            <person name="Buchanan P."/>
            <person name="Buyck B."/>
            <person name="Bense V."/>
            <person name="Catcheside P."/>
            <person name="Chovatia M."/>
            <person name="Cooper J."/>
            <person name="Damon W."/>
            <person name="Desjardin D."/>
            <person name="Finy P."/>
            <person name="Geml J."/>
            <person name="Haridas S."/>
            <person name="Hughes K."/>
            <person name="Justo A."/>
            <person name="Karasinski D."/>
            <person name="Kautmanova I."/>
            <person name="Kiss B."/>
            <person name="Kocsube S."/>
            <person name="Kotiranta H."/>
            <person name="LaButti K.M."/>
            <person name="Lechner B.E."/>
            <person name="Liimatainen K."/>
            <person name="Lipzen A."/>
            <person name="Lukacs Z."/>
            <person name="Mihaltcheva S."/>
            <person name="Morgado L.N."/>
            <person name="Niskanen T."/>
            <person name="Noordeloos M.E."/>
            <person name="Ohm R.A."/>
            <person name="Ortiz-Santana B."/>
            <person name="Ovrebo C."/>
            <person name="Racz N."/>
            <person name="Riley R."/>
            <person name="Savchenko A."/>
            <person name="Shiryaev A."/>
            <person name="Soop K."/>
            <person name="Spirin V."/>
            <person name="Szebenyi C."/>
            <person name="Tomsovsky M."/>
            <person name="Tulloss R.E."/>
            <person name="Uehling J."/>
            <person name="Grigoriev I.V."/>
            <person name="Vagvolgyi C."/>
            <person name="Papp T."/>
            <person name="Martin F.M."/>
            <person name="Miettinen O."/>
            <person name="Hibbett D.S."/>
            <person name="Nagy L.G."/>
        </authorList>
    </citation>
    <scope>NUCLEOTIDE SEQUENCE [LARGE SCALE GENOMIC DNA]</scope>
    <source>
        <strain evidence="1 2">FP101781</strain>
    </source>
</reference>
<dbReference type="AlphaFoldDB" id="A0A4Y7SBU0"/>
<dbReference type="OrthoDB" id="2889147at2759"/>
<proteinExistence type="predicted"/>
<dbReference type="EMBL" id="QPFP01000209">
    <property type="protein sequence ID" value="TEB19052.1"/>
    <property type="molecule type" value="Genomic_DNA"/>
</dbReference>
<gene>
    <name evidence="1" type="ORF">FA13DRAFT_491426</name>
</gene>